<keyword evidence="2" id="KW-1185">Reference proteome</keyword>
<dbReference type="PROSITE" id="PS51257">
    <property type="entry name" value="PROKAR_LIPOPROTEIN"/>
    <property type="match status" value="1"/>
</dbReference>
<protein>
    <submittedName>
        <fullName evidence="1">DUF6263 family protein</fullName>
    </submittedName>
</protein>
<dbReference type="Proteomes" id="UP001144612">
    <property type="component" value="Unassembled WGS sequence"/>
</dbReference>
<dbReference type="Pfam" id="PF19777">
    <property type="entry name" value="DUF6263"/>
    <property type="match status" value="1"/>
</dbReference>
<proteinExistence type="predicted"/>
<gene>
    <name evidence="1" type="ORF">OW729_18245</name>
</gene>
<evidence type="ECO:0000313" key="1">
    <source>
        <dbReference type="EMBL" id="MCY6960541.1"/>
    </source>
</evidence>
<sequence>MKKKIVDITCLTLISILIFSGCMEKKVKLTLNLKKGDSYKIDMVTEEKVIENISDKKVEVNSKYNTSYSCYINNIDKSKNASIQVTFDSLTVKSVENNGQTLEYNSGNPNSNKGQLSKIYSVLPGKNFTVKIGGDGKVKEVIGIDELIGKVLKELEIKDEKQKQELQKIIVDNFGEEAVKKQVENITSVYPDEAVKTGDVWENKSEVLGQYPLEAENKYTLKENKDGIAEITVESKISTKKGKEPLILEPIKLSYEIQGTQNGLLNIDEKSGIPKHVKINYKYAGDIKFTSQDANIGSRKFPVNIEGNTIINIAGK</sequence>
<dbReference type="InterPro" id="IPR046230">
    <property type="entry name" value="DUF6263"/>
</dbReference>
<reference evidence="1" key="1">
    <citation type="submission" date="2022-12" db="EMBL/GenBank/DDBJ databases">
        <title>Clostridium sp. nov., isolated from industrial wastewater.</title>
        <authorList>
            <person name="Jiayan W."/>
        </authorList>
    </citation>
    <scope>NUCLEOTIDE SEQUENCE</scope>
    <source>
        <strain evidence="1">ZC22-4</strain>
    </source>
</reference>
<evidence type="ECO:0000313" key="2">
    <source>
        <dbReference type="Proteomes" id="UP001144612"/>
    </source>
</evidence>
<comment type="caution">
    <text evidence="1">The sequence shown here is derived from an EMBL/GenBank/DDBJ whole genome shotgun (WGS) entry which is preliminary data.</text>
</comment>
<name>A0ABT4DHF9_9CLOT</name>
<dbReference type="RefSeq" id="WP_268062978.1">
    <property type="nucleotide sequence ID" value="NZ_JAPQFJ010000032.1"/>
</dbReference>
<organism evidence="1 2">
    <name type="scientific">Clostridium brassicae</name>
    <dbReference type="NCBI Taxonomy" id="2999072"/>
    <lineage>
        <taxon>Bacteria</taxon>
        <taxon>Bacillati</taxon>
        <taxon>Bacillota</taxon>
        <taxon>Clostridia</taxon>
        <taxon>Eubacteriales</taxon>
        <taxon>Clostridiaceae</taxon>
        <taxon>Clostridium</taxon>
    </lineage>
</organism>
<dbReference type="EMBL" id="JAPQFJ010000032">
    <property type="protein sequence ID" value="MCY6960541.1"/>
    <property type="molecule type" value="Genomic_DNA"/>
</dbReference>
<accession>A0ABT4DHF9</accession>